<comment type="pathway">
    <text evidence="1 9">Cell wall biogenesis; peptidoglycan biosynthesis.</text>
</comment>
<dbReference type="AlphaFoldDB" id="B8GQF1"/>
<dbReference type="UniPathway" id="UPA00219"/>
<evidence type="ECO:0000256" key="6">
    <source>
        <dbReference type="ARBA" id="ARBA00022960"/>
    </source>
</evidence>
<evidence type="ECO:0000259" key="11">
    <source>
        <dbReference type="PROSITE" id="PS52029"/>
    </source>
</evidence>
<dbReference type="GO" id="GO:0071972">
    <property type="term" value="F:peptidoglycan L,D-transpeptidase activity"/>
    <property type="evidence" value="ECO:0007669"/>
    <property type="project" value="TreeGrafter"/>
</dbReference>
<dbReference type="GO" id="GO:0071555">
    <property type="term" value="P:cell wall organization"/>
    <property type="evidence" value="ECO:0007669"/>
    <property type="project" value="UniProtKB-UniRule"/>
</dbReference>
<dbReference type="PANTHER" id="PTHR30582:SF24">
    <property type="entry name" value="L,D-TRANSPEPTIDASE ERFK_SRFK-RELATED"/>
    <property type="match status" value="1"/>
</dbReference>
<feature type="active site" description="Nucleophile" evidence="9">
    <location>
        <position position="195"/>
    </location>
</feature>
<evidence type="ECO:0000313" key="12">
    <source>
        <dbReference type="EMBL" id="ACL72346.1"/>
    </source>
</evidence>
<evidence type="ECO:0000256" key="9">
    <source>
        <dbReference type="PROSITE-ProRule" id="PRU01373"/>
    </source>
</evidence>
<feature type="domain" description="L,D-TPase catalytic" evidence="11">
    <location>
        <begin position="63"/>
        <end position="219"/>
    </location>
</feature>
<keyword evidence="6 9" id="KW-0133">Cell shape</keyword>
<evidence type="ECO:0000313" key="13">
    <source>
        <dbReference type="Proteomes" id="UP000002383"/>
    </source>
</evidence>
<keyword evidence="4" id="KW-0808">Transferase</keyword>
<dbReference type="SUPFAM" id="SSF141523">
    <property type="entry name" value="L,D-transpeptidase catalytic domain-like"/>
    <property type="match status" value="1"/>
</dbReference>
<evidence type="ECO:0000256" key="10">
    <source>
        <dbReference type="SAM" id="SignalP"/>
    </source>
</evidence>
<dbReference type="Pfam" id="PF03734">
    <property type="entry name" value="YkuD"/>
    <property type="match status" value="1"/>
</dbReference>
<dbReference type="PANTHER" id="PTHR30582">
    <property type="entry name" value="L,D-TRANSPEPTIDASE"/>
    <property type="match status" value="1"/>
</dbReference>
<dbReference type="eggNOG" id="COG1376">
    <property type="taxonomic scope" value="Bacteria"/>
</dbReference>
<dbReference type="HOGENOM" id="CLU_042399_3_1_6"/>
<keyword evidence="5" id="KW-0378">Hydrolase</keyword>
<dbReference type="Gene3D" id="2.40.440.10">
    <property type="entry name" value="L,D-transpeptidase catalytic domain-like"/>
    <property type="match status" value="1"/>
</dbReference>
<dbReference type="GO" id="GO:0016757">
    <property type="term" value="F:glycosyltransferase activity"/>
    <property type="evidence" value="ECO:0007669"/>
    <property type="project" value="UniProtKB-KW"/>
</dbReference>
<reference evidence="12 13" key="1">
    <citation type="journal article" date="2011" name="Stand. Genomic Sci.">
        <title>Complete genome sequence of 'Thioalkalivibrio sulfidophilus' HL-EbGr7.</title>
        <authorList>
            <person name="Muyzer G."/>
            <person name="Sorokin D.Y."/>
            <person name="Mavromatis K."/>
            <person name="Lapidus A."/>
            <person name="Clum A."/>
            <person name="Ivanova N."/>
            <person name="Pati A."/>
            <person name="d'Haeseleer P."/>
            <person name="Woyke T."/>
            <person name="Kyrpides N.C."/>
        </authorList>
    </citation>
    <scope>NUCLEOTIDE SEQUENCE [LARGE SCALE GENOMIC DNA]</scope>
    <source>
        <strain evidence="12 13">HL-EbGR7</strain>
    </source>
</reference>
<evidence type="ECO:0000256" key="4">
    <source>
        <dbReference type="ARBA" id="ARBA00022679"/>
    </source>
</evidence>
<dbReference type="CDD" id="cd16913">
    <property type="entry name" value="YkuD_like"/>
    <property type="match status" value="1"/>
</dbReference>
<dbReference type="GO" id="GO:0018104">
    <property type="term" value="P:peptidoglycan-protein cross-linking"/>
    <property type="evidence" value="ECO:0007669"/>
    <property type="project" value="TreeGrafter"/>
</dbReference>
<feature type="chain" id="PRO_5002870432" evidence="10">
    <location>
        <begin position="27"/>
        <end position="220"/>
    </location>
</feature>
<keyword evidence="13" id="KW-1185">Reference proteome</keyword>
<feature type="signal peptide" evidence="10">
    <location>
        <begin position="1"/>
        <end position="26"/>
    </location>
</feature>
<organism evidence="12 13">
    <name type="scientific">Thioalkalivibrio sulfidiphilus (strain HL-EbGR7)</name>
    <dbReference type="NCBI Taxonomy" id="396588"/>
    <lineage>
        <taxon>Bacteria</taxon>
        <taxon>Pseudomonadati</taxon>
        <taxon>Pseudomonadota</taxon>
        <taxon>Gammaproteobacteria</taxon>
        <taxon>Chromatiales</taxon>
        <taxon>Ectothiorhodospiraceae</taxon>
        <taxon>Thioalkalivibrio</taxon>
    </lineage>
</organism>
<dbReference type="Proteomes" id="UP000002383">
    <property type="component" value="Chromosome"/>
</dbReference>
<keyword evidence="8 9" id="KW-0961">Cell wall biogenesis/degradation</keyword>
<evidence type="ECO:0000256" key="5">
    <source>
        <dbReference type="ARBA" id="ARBA00022801"/>
    </source>
</evidence>
<dbReference type="InterPro" id="IPR050979">
    <property type="entry name" value="LD-transpeptidase"/>
</dbReference>
<keyword evidence="10" id="KW-0732">Signal</keyword>
<name>B8GQF1_THISH</name>
<evidence type="ECO:0000256" key="1">
    <source>
        <dbReference type="ARBA" id="ARBA00004752"/>
    </source>
</evidence>
<dbReference type="KEGG" id="tgr:Tgr7_1260"/>
<dbReference type="GO" id="GO:0008360">
    <property type="term" value="P:regulation of cell shape"/>
    <property type="evidence" value="ECO:0007669"/>
    <property type="project" value="UniProtKB-UniRule"/>
</dbReference>
<dbReference type="STRING" id="396588.Tgr7_1260"/>
<dbReference type="EMBL" id="CP001339">
    <property type="protein sequence ID" value="ACL72346.1"/>
    <property type="molecule type" value="Genomic_DNA"/>
</dbReference>
<comment type="similarity">
    <text evidence="2">Belongs to the YkuD family.</text>
</comment>
<protein>
    <submittedName>
        <fullName evidence="12">ErfK/YbiS/YcfS/YnhG family protein</fullName>
    </submittedName>
</protein>
<dbReference type="GO" id="GO:0005576">
    <property type="term" value="C:extracellular region"/>
    <property type="evidence" value="ECO:0007669"/>
    <property type="project" value="TreeGrafter"/>
</dbReference>
<feature type="active site" description="Proton donor/acceptor" evidence="9">
    <location>
        <position position="179"/>
    </location>
</feature>
<evidence type="ECO:0000256" key="3">
    <source>
        <dbReference type="ARBA" id="ARBA00022676"/>
    </source>
</evidence>
<accession>B8GQF1</accession>
<keyword evidence="7 9" id="KW-0573">Peptidoglycan synthesis</keyword>
<evidence type="ECO:0000256" key="2">
    <source>
        <dbReference type="ARBA" id="ARBA00005992"/>
    </source>
</evidence>
<sequence length="220" mass="24596" precursor="true">MSHVWRARVTAWCLCCLLWLAAPAAAWWDESMDECPPVPPVTTWYGEIRDRLARDYPDRALDPLIVVRIGEQRLYLIRHGVPFLDYPVSTSRYGIGNRDGSLKTPLGVHQVRRRIGEDAPLGTIFRGRANTGRIANILTTPETSPEDNITSRILWLDGLEEGVNRGGEVDSFQRFIYIHGTDEEGLIGQPASDGCVRMTNAAVIELFDQVPLGTLVVIVE</sequence>
<dbReference type="PROSITE" id="PS52029">
    <property type="entry name" value="LD_TPASE"/>
    <property type="match status" value="1"/>
</dbReference>
<evidence type="ECO:0000256" key="7">
    <source>
        <dbReference type="ARBA" id="ARBA00022984"/>
    </source>
</evidence>
<dbReference type="InterPro" id="IPR005490">
    <property type="entry name" value="LD_TPept_cat_dom"/>
</dbReference>
<evidence type="ECO:0000256" key="8">
    <source>
        <dbReference type="ARBA" id="ARBA00023316"/>
    </source>
</evidence>
<dbReference type="InterPro" id="IPR038063">
    <property type="entry name" value="Transpep_catalytic_dom"/>
</dbReference>
<proteinExistence type="inferred from homology"/>
<gene>
    <name evidence="12" type="ordered locus">Tgr7_1260</name>
</gene>
<keyword evidence="3" id="KW-0328">Glycosyltransferase</keyword>